<evidence type="ECO:0000313" key="4">
    <source>
        <dbReference type="Proteomes" id="UP001152561"/>
    </source>
</evidence>
<dbReference type="AlphaFoldDB" id="A0A9Q1RKX5"/>
<dbReference type="InterPro" id="IPR056689">
    <property type="entry name" value="DUF7787"/>
</dbReference>
<dbReference type="Pfam" id="PF25042">
    <property type="entry name" value="DUF7787"/>
    <property type="match status" value="1"/>
</dbReference>
<evidence type="ECO:0000313" key="3">
    <source>
        <dbReference type="EMBL" id="KAJ8561090.1"/>
    </source>
</evidence>
<sequence length="198" mass="22173">MEMVESRFKMRRKSQKITLENYLDFIDSNKQLDLTVHNLNEIISIHGFKKHKGQKKVLVDAVNTIELMDLRRSTLQEEISSEAFVSLDEVIKDLTHINWQECCASSLQTICFSNGVRDSVHRKEKTNASASSMPNKQPPMKKKKAASQQSPTVTIEQVDVTEGAESVNNEQVEVAESVNDEQVAFSGVMCVQSAVGVS</sequence>
<feature type="domain" description="DUF7787" evidence="2">
    <location>
        <begin position="13"/>
        <end position="69"/>
    </location>
</feature>
<gene>
    <name evidence="3" type="ORF">K7X08_027280</name>
</gene>
<keyword evidence="4" id="KW-1185">Reference proteome</keyword>
<dbReference type="PANTHER" id="PTHR35096:SF8">
    <property type="entry name" value="OS03G0308600 PROTEIN"/>
    <property type="match status" value="1"/>
</dbReference>
<evidence type="ECO:0000256" key="1">
    <source>
        <dbReference type="SAM" id="MobiDB-lite"/>
    </source>
</evidence>
<organism evidence="3 4">
    <name type="scientific">Anisodus acutangulus</name>
    <dbReference type="NCBI Taxonomy" id="402998"/>
    <lineage>
        <taxon>Eukaryota</taxon>
        <taxon>Viridiplantae</taxon>
        <taxon>Streptophyta</taxon>
        <taxon>Embryophyta</taxon>
        <taxon>Tracheophyta</taxon>
        <taxon>Spermatophyta</taxon>
        <taxon>Magnoliopsida</taxon>
        <taxon>eudicotyledons</taxon>
        <taxon>Gunneridae</taxon>
        <taxon>Pentapetalae</taxon>
        <taxon>asterids</taxon>
        <taxon>lamiids</taxon>
        <taxon>Solanales</taxon>
        <taxon>Solanaceae</taxon>
        <taxon>Solanoideae</taxon>
        <taxon>Hyoscyameae</taxon>
        <taxon>Anisodus</taxon>
    </lineage>
</organism>
<dbReference type="PANTHER" id="PTHR35096">
    <property type="entry name" value="BNAA08G28570D PROTEIN"/>
    <property type="match status" value="1"/>
</dbReference>
<comment type="caution">
    <text evidence="3">The sequence shown here is derived from an EMBL/GenBank/DDBJ whole genome shotgun (WGS) entry which is preliminary data.</text>
</comment>
<protein>
    <recommendedName>
        <fullName evidence="2">DUF7787 domain-containing protein</fullName>
    </recommendedName>
</protein>
<dbReference type="OrthoDB" id="692230at2759"/>
<proteinExistence type="predicted"/>
<dbReference type="Proteomes" id="UP001152561">
    <property type="component" value="Unassembled WGS sequence"/>
</dbReference>
<reference evidence="4" key="1">
    <citation type="journal article" date="2023" name="Proc. Natl. Acad. Sci. U.S.A.">
        <title>Genomic and structural basis for evolution of tropane alkaloid biosynthesis.</title>
        <authorList>
            <person name="Wanga Y.-J."/>
            <person name="Taina T."/>
            <person name="Yua J.-Y."/>
            <person name="Lia J."/>
            <person name="Xua B."/>
            <person name="Chenc J."/>
            <person name="D'Auriad J.C."/>
            <person name="Huanga J.-P."/>
            <person name="Huanga S.-X."/>
        </authorList>
    </citation>
    <scope>NUCLEOTIDE SEQUENCE [LARGE SCALE GENOMIC DNA]</scope>
    <source>
        <strain evidence="4">cv. KIB-2019</strain>
    </source>
</reference>
<dbReference type="EMBL" id="JAJAGQ010000006">
    <property type="protein sequence ID" value="KAJ8561090.1"/>
    <property type="molecule type" value="Genomic_DNA"/>
</dbReference>
<evidence type="ECO:0000259" key="2">
    <source>
        <dbReference type="Pfam" id="PF25042"/>
    </source>
</evidence>
<feature type="region of interest" description="Disordered" evidence="1">
    <location>
        <begin position="122"/>
        <end position="153"/>
    </location>
</feature>
<accession>A0A9Q1RKX5</accession>
<name>A0A9Q1RKX5_9SOLA</name>